<sequence>MFYSEPALWQSLELTAASLKWADAESHARQWFAAKASLLRRVGGFVQHLRYSQVLDVEEEEEEEEEDEEEKEDSGMLDMQQLAADCGIEWQLGSSVLAHLSPTTLQSLHLQYPSWNAEAAAALERFSRLTKLILNCWDDLPSCAVAALPSLPQLLSLELSGLAMPGLATALRLLTRLTQLDCYSLELLPPLSILFPLTRLRQLEWTEQRQSGLLEADLQQLVRLPCLERWRICSDLDTDVPSVSLQVGGAVLAYCAVKGRTDGTVQELRLGRIEYVPSLHQLMAAALPAGTLPSQLRSLDIFHSRLPLPAVLGCPFLGHLNSLKLHYCTFEGGGAAPVVEALLQQAPRLQSLAVQHCFPYRPFPAALMSRTGVQHLSLSSNLMTELPPGPYLSSLTSLDLNYNCWNRVPQALTAATNLIKLSLAGNDRLTLNAEDVDIVLRRLRRLRWLYLDLARMPADVLNRLRSALLQLAILDH</sequence>
<dbReference type="PANTHER" id="PTHR48063">
    <property type="entry name" value="LRR RECEPTOR-LIKE KINASE"/>
    <property type="match status" value="1"/>
</dbReference>
<feature type="region of interest" description="Disordered" evidence="8">
    <location>
        <begin position="56"/>
        <end position="75"/>
    </location>
</feature>
<evidence type="ECO:0000313" key="9">
    <source>
        <dbReference type="EMBL" id="KAI7838892.1"/>
    </source>
</evidence>
<dbReference type="Gene3D" id="3.80.10.10">
    <property type="entry name" value="Ribonuclease Inhibitor"/>
    <property type="match status" value="2"/>
</dbReference>
<evidence type="ECO:0000256" key="4">
    <source>
        <dbReference type="ARBA" id="ARBA00022729"/>
    </source>
</evidence>
<evidence type="ECO:0000256" key="2">
    <source>
        <dbReference type="ARBA" id="ARBA00004479"/>
    </source>
</evidence>
<gene>
    <name evidence="9" type="ORF">COHA_007357</name>
</gene>
<dbReference type="EMBL" id="JADXDR010000115">
    <property type="protein sequence ID" value="KAI7838892.1"/>
    <property type="molecule type" value="Genomic_DNA"/>
</dbReference>
<proteinExistence type="predicted"/>
<reference evidence="9" key="1">
    <citation type="submission" date="2020-11" db="EMBL/GenBank/DDBJ databases">
        <title>Chlorella ohadii genome sequencing and assembly.</title>
        <authorList>
            <person name="Murik O."/>
            <person name="Treves H."/>
            <person name="Kedem I."/>
            <person name="Shotland Y."/>
            <person name="Kaplan A."/>
        </authorList>
    </citation>
    <scope>NUCLEOTIDE SEQUENCE</scope>
    <source>
        <strain evidence="9">1</strain>
    </source>
</reference>
<dbReference type="GO" id="GO:0005930">
    <property type="term" value="C:axoneme"/>
    <property type="evidence" value="ECO:0007669"/>
    <property type="project" value="UniProtKB-SubCell"/>
</dbReference>
<evidence type="ECO:0000256" key="6">
    <source>
        <dbReference type="ARBA" id="ARBA00023136"/>
    </source>
</evidence>
<organism evidence="9 10">
    <name type="scientific">Chlorella ohadii</name>
    <dbReference type="NCBI Taxonomy" id="2649997"/>
    <lineage>
        <taxon>Eukaryota</taxon>
        <taxon>Viridiplantae</taxon>
        <taxon>Chlorophyta</taxon>
        <taxon>core chlorophytes</taxon>
        <taxon>Trebouxiophyceae</taxon>
        <taxon>Chlorellales</taxon>
        <taxon>Chlorellaceae</taxon>
        <taxon>Chlorella clade</taxon>
        <taxon>Chlorella</taxon>
    </lineage>
</organism>
<feature type="compositionally biased region" description="Acidic residues" evidence="8">
    <location>
        <begin position="56"/>
        <end position="72"/>
    </location>
</feature>
<keyword evidence="7" id="KW-0325">Glycoprotein</keyword>
<comment type="caution">
    <text evidence="9">The sequence shown here is derived from an EMBL/GenBank/DDBJ whole genome shotgun (WGS) entry which is preliminary data.</text>
</comment>
<dbReference type="Proteomes" id="UP001205105">
    <property type="component" value="Unassembled WGS sequence"/>
</dbReference>
<evidence type="ECO:0000256" key="7">
    <source>
        <dbReference type="ARBA" id="ARBA00023180"/>
    </source>
</evidence>
<dbReference type="InterPro" id="IPR046956">
    <property type="entry name" value="RLP23-like"/>
</dbReference>
<name>A0AAD5DJ00_9CHLO</name>
<comment type="subcellular location">
    <subcellularLocation>
        <location evidence="1">Cytoplasm</location>
        <location evidence="1">Cytoskeleton</location>
        <location evidence="1">Cilium axoneme</location>
    </subcellularLocation>
    <subcellularLocation>
        <location evidence="2">Membrane</location>
        <topology evidence="2">Single-pass type I membrane protein</topology>
    </subcellularLocation>
</comment>
<dbReference type="AlphaFoldDB" id="A0AAD5DJ00"/>
<keyword evidence="5" id="KW-1133">Transmembrane helix</keyword>
<protein>
    <submittedName>
        <fullName evidence="9">Uncharacterized protein</fullName>
    </submittedName>
</protein>
<evidence type="ECO:0000313" key="10">
    <source>
        <dbReference type="Proteomes" id="UP001205105"/>
    </source>
</evidence>
<evidence type="ECO:0000256" key="5">
    <source>
        <dbReference type="ARBA" id="ARBA00022989"/>
    </source>
</evidence>
<accession>A0AAD5DJ00</accession>
<evidence type="ECO:0000256" key="3">
    <source>
        <dbReference type="ARBA" id="ARBA00022692"/>
    </source>
</evidence>
<dbReference type="GO" id="GO:0016020">
    <property type="term" value="C:membrane"/>
    <property type="evidence" value="ECO:0007669"/>
    <property type="project" value="UniProtKB-SubCell"/>
</dbReference>
<dbReference type="SUPFAM" id="SSF52047">
    <property type="entry name" value="RNI-like"/>
    <property type="match status" value="1"/>
</dbReference>
<evidence type="ECO:0000256" key="1">
    <source>
        <dbReference type="ARBA" id="ARBA00004430"/>
    </source>
</evidence>
<evidence type="ECO:0000256" key="8">
    <source>
        <dbReference type="SAM" id="MobiDB-lite"/>
    </source>
</evidence>
<keyword evidence="4" id="KW-0732">Signal</keyword>
<keyword evidence="3" id="KW-0812">Transmembrane</keyword>
<dbReference type="PANTHER" id="PTHR48063:SF112">
    <property type="entry name" value="RECEPTOR LIKE PROTEIN 30-LIKE"/>
    <property type="match status" value="1"/>
</dbReference>
<dbReference type="InterPro" id="IPR032675">
    <property type="entry name" value="LRR_dom_sf"/>
</dbReference>
<keyword evidence="6" id="KW-0472">Membrane</keyword>
<keyword evidence="10" id="KW-1185">Reference proteome</keyword>